<evidence type="ECO:0000256" key="2">
    <source>
        <dbReference type="SAM" id="MobiDB-lite"/>
    </source>
</evidence>
<dbReference type="OrthoDB" id="1897212at2759"/>
<keyword evidence="4" id="KW-1185">Reference proteome</keyword>
<dbReference type="InterPro" id="IPR003676">
    <property type="entry name" value="SAUR_fam"/>
</dbReference>
<gene>
    <name evidence="3" type="ORF">C2845_PM09G06220</name>
</gene>
<dbReference type="PANTHER" id="PTHR31374">
    <property type="entry name" value="AUXIN-INDUCED PROTEIN-LIKE-RELATED"/>
    <property type="match status" value="1"/>
</dbReference>
<evidence type="ECO:0000313" key="4">
    <source>
        <dbReference type="Proteomes" id="UP000275267"/>
    </source>
</evidence>
<feature type="region of interest" description="Disordered" evidence="2">
    <location>
        <begin position="202"/>
        <end position="238"/>
    </location>
</feature>
<evidence type="ECO:0000313" key="3">
    <source>
        <dbReference type="EMBL" id="RLN12379.1"/>
    </source>
</evidence>
<comment type="similarity">
    <text evidence="1">Belongs to the ARG7 family.</text>
</comment>
<dbReference type="STRING" id="4540.A0A3L6S161"/>
<reference evidence="4" key="1">
    <citation type="journal article" date="2019" name="Nat. Commun.">
        <title>The genome of broomcorn millet.</title>
        <authorList>
            <person name="Zou C."/>
            <person name="Miki D."/>
            <person name="Li D."/>
            <person name="Tang Q."/>
            <person name="Xiao L."/>
            <person name="Rajput S."/>
            <person name="Deng P."/>
            <person name="Jia W."/>
            <person name="Huang R."/>
            <person name="Zhang M."/>
            <person name="Sun Y."/>
            <person name="Hu J."/>
            <person name="Fu X."/>
            <person name="Schnable P.S."/>
            <person name="Li F."/>
            <person name="Zhang H."/>
            <person name="Feng B."/>
            <person name="Zhu X."/>
            <person name="Liu R."/>
            <person name="Schnable J.C."/>
            <person name="Zhu J.-K."/>
            <person name="Zhang H."/>
        </authorList>
    </citation>
    <scope>NUCLEOTIDE SEQUENCE [LARGE SCALE GENOMIC DNA]</scope>
</reference>
<dbReference type="EMBL" id="PQIB02000006">
    <property type="protein sequence ID" value="RLN12379.1"/>
    <property type="molecule type" value="Genomic_DNA"/>
</dbReference>
<dbReference type="Proteomes" id="UP000275267">
    <property type="component" value="Unassembled WGS sequence"/>
</dbReference>
<name>A0A3L6S161_PANMI</name>
<proteinExistence type="inferred from homology"/>
<dbReference type="GO" id="GO:0009733">
    <property type="term" value="P:response to auxin"/>
    <property type="evidence" value="ECO:0007669"/>
    <property type="project" value="InterPro"/>
</dbReference>
<organism evidence="3 4">
    <name type="scientific">Panicum miliaceum</name>
    <name type="common">Proso millet</name>
    <name type="synonym">Broomcorn millet</name>
    <dbReference type="NCBI Taxonomy" id="4540"/>
    <lineage>
        <taxon>Eukaryota</taxon>
        <taxon>Viridiplantae</taxon>
        <taxon>Streptophyta</taxon>
        <taxon>Embryophyta</taxon>
        <taxon>Tracheophyta</taxon>
        <taxon>Spermatophyta</taxon>
        <taxon>Magnoliopsida</taxon>
        <taxon>Liliopsida</taxon>
        <taxon>Poales</taxon>
        <taxon>Poaceae</taxon>
        <taxon>PACMAD clade</taxon>
        <taxon>Panicoideae</taxon>
        <taxon>Panicodae</taxon>
        <taxon>Paniceae</taxon>
        <taxon>Panicinae</taxon>
        <taxon>Panicum</taxon>
        <taxon>Panicum sect. Panicum</taxon>
    </lineage>
</organism>
<feature type="region of interest" description="Disordered" evidence="2">
    <location>
        <begin position="38"/>
        <end position="91"/>
    </location>
</feature>
<sequence length="238" mass="25583">MGEGSSSRADGDEEVAVSSSYGLTGAVWFRQMLHRWQSASSTGGGDGGDHGAVPNASIDQQRSNDAASAAGPTDRDEDRNPDRAAERRRLLPRVVVVEERERGQGRARGADAAECGCGGSPVTPATTPGAPADVPRGWCPVYVSAERRRFVVPTAYLAAPAFRRLLEKAEEEFGFHYHGGALTIPCDTEAFKYILVVTSRHRQGLADDTAEEGTPRKEEDEDGESDARRLDEAMTLPP</sequence>
<protein>
    <submittedName>
        <fullName evidence="3">Uncharacterized protein</fullName>
    </submittedName>
</protein>
<dbReference type="AlphaFoldDB" id="A0A3L6S161"/>
<evidence type="ECO:0000256" key="1">
    <source>
        <dbReference type="ARBA" id="ARBA00006974"/>
    </source>
</evidence>
<accession>A0A3L6S161</accession>
<feature type="compositionally biased region" description="Basic and acidic residues" evidence="2">
    <location>
        <begin position="73"/>
        <end position="89"/>
    </location>
</feature>
<feature type="compositionally biased region" description="Polar residues" evidence="2">
    <location>
        <begin position="57"/>
        <end position="66"/>
    </location>
</feature>
<comment type="caution">
    <text evidence="3">The sequence shown here is derived from an EMBL/GenBank/DDBJ whole genome shotgun (WGS) entry which is preliminary data.</text>
</comment>
<dbReference type="Pfam" id="PF02519">
    <property type="entry name" value="Auxin_inducible"/>
    <property type="match status" value="1"/>
</dbReference>
<dbReference type="PANTHER" id="PTHR31374:SF329">
    <property type="entry name" value="SAUR-LIKE AUXIN-RESPONSIVE PROTEIN FAMILY"/>
    <property type="match status" value="1"/>
</dbReference>